<gene>
    <name evidence="2" type="ORF">HCEG_03220</name>
</gene>
<dbReference type="HOGENOM" id="CLU_1712747_0_0_1"/>
<protein>
    <submittedName>
        <fullName evidence="2">Predicted protein</fullName>
    </submittedName>
</protein>
<feature type="compositionally biased region" description="Basic and acidic residues" evidence="1">
    <location>
        <begin position="1"/>
        <end position="10"/>
    </location>
</feature>
<evidence type="ECO:0000256" key="1">
    <source>
        <dbReference type="SAM" id="MobiDB-lite"/>
    </source>
</evidence>
<evidence type="ECO:0000313" key="3">
    <source>
        <dbReference type="Proteomes" id="UP000008142"/>
    </source>
</evidence>
<accession>F0UC59</accession>
<sequence>MMCDNNERSADTGVEGNGNRGERHTINRPWAAIVQNKKTEGKRERVERGEKWLRSRAVDEAVGSVRLGGWFIEKQICTTVGGSQRPDDWYIHPPTQGSQKSYGMLTLCANTTHLAANYHYLVLVYLELYPSKAILKREAKAAAQPSARLEYFA</sequence>
<feature type="region of interest" description="Disordered" evidence="1">
    <location>
        <begin position="1"/>
        <end position="23"/>
    </location>
</feature>
<dbReference type="AlphaFoldDB" id="F0UC59"/>
<proteinExistence type="predicted"/>
<organism evidence="3">
    <name type="scientific">Ajellomyces capsulatus (strain H88)</name>
    <name type="common">Darling's disease fungus</name>
    <name type="synonym">Histoplasma capsulatum</name>
    <dbReference type="NCBI Taxonomy" id="544711"/>
    <lineage>
        <taxon>Eukaryota</taxon>
        <taxon>Fungi</taxon>
        <taxon>Dikarya</taxon>
        <taxon>Ascomycota</taxon>
        <taxon>Pezizomycotina</taxon>
        <taxon>Eurotiomycetes</taxon>
        <taxon>Eurotiomycetidae</taxon>
        <taxon>Onygenales</taxon>
        <taxon>Ajellomycetaceae</taxon>
        <taxon>Histoplasma</taxon>
    </lineage>
</organism>
<dbReference type="Proteomes" id="UP000008142">
    <property type="component" value="Unassembled WGS sequence"/>
</dbReference>
<dbReference type="EMBL" id="DS990637">
    <property type="protein sequence ID" value="EGC44005.1"/>
    <property type="molecule type" value="Genomic_DNA"/>
</dbReference>
<reference evidence="3" key="1">
    <citation type="submission" date="2008-07" db="EMBL/GenBank/DDBJ databases">
        <title>Annotation of Ajellomyces capsulatus strain H88.</title>
        <authorList>
            <person name="Champion M."/>
            <person name="Cuomo C."/>
            <person name="Ma L.-J."/>
            <person name="Henn M.R."/>
            <person name="Sil A."/>
            <person name="Goldman B."/>
            <person name="Young S.K."/>
            <person name="Kodira C.D."/>
            <person name="Zeng Q."/>
            <person name="Koehrsen M."/>
            <person name="Alvarado L."/>
            <person name="Berlin A."/>
            <person name="Borenstein D."/>
            <person name="Chen Z."/>
            <person name="Engels R."/>
            <person name="Freedman E."/>
            <person name="Gellesch M."/>
            <person name="Goldberg J."/>
            <person name="Griggs A."/>
            <person name="Gujja S."/>
            <person name="Heiman D."/>
            <person name="Hepburn T."/>
            <person name="Howarth C."/>
            <person name="Jen D."/>
            <person name="Larson L."/>
            <person name="Lewis B."/>
            <person name="Mehta T."/>
            <person name="Park D."/>
            <person name="Pearson M."/>
            <person name="Roberts A."/>
            <person name="Saif S."/>
            <person name="Shea T."/>
            <person name="Shenoy N."/>
            <person name="Sisk P."/>
            <person name="Stolte C."/>
            <person name="Sykes S."/>
            <person name="Walk T."/>
            <person name="White J."/>
            <person name="Yandava C."/>
            <person name="Klein B."/>
            <person name="McEwen J.G."/>
            <person name="Puccia R."/>
            <person name="Goldman G.H."/>
            <person name="Felipe M.S."/>
            <person name="Nino-Vega G."/>
            <person name="San-Blas G."/>
            <person name="Taylor J."/>
            <person name="Mendoza L."/>
            <person name="Galagan J."/>
            <person name="Nusbaum C."/>
            <person name="Birren B."/>
        </authorList>
    </citation>
    <scope>NUCLEOTIDE SEQUENCE [LARGE SCALE GENOMIC DNA]</scope>
    <source>
        <strain evidence="3">H88</strain>
    </source>
</reference>
<name>F0UC59_AJEC8</name>
<evidence type="ECO:0000313" key="2">
    <source>
        <dbReference type="EMBL" id="EGC44005.1"/>
    </source>
</evidence>